<dbReference type="Proteomes" id="UP001151002">
    <property type="component" value="Unassembled WGS sequence"/>
</dbReference>
<evidence type="ECO:0000313" key="7">
    <source>
        <dbReference type="Proteomes" id="UP001151002"/>
    </source>
</evidence>
<name>A0ABT4BF49_9ACTN</name>
<keyword evidence="1" id="KW-0805">Transcription regulation</keyword>
<dbReference type="InterPro" id="IPR001647">
    <property type="entry name" value="HTH_TetR"/>
</dbReference>
<dbReference type="PRINTS" id="PR00455">
    <property type="entry name" value="HTHTETR"/>
</dbReference>
<evidence type="ECO:0000313" key="6">
    <source>
        <dbReference type="EMBL" id="MCY1144195.1"/>
    </source>
</evidence>
<evidence type="ECO:0000256" key="2">
    <source>
        <dbReference type="ARBA" id="ARBA00023125"/>
    </source>
</evidence>
<protein>
    <submittedName>
        <fullName evidence="6">TetR/AcrR family transcriptional regulator</fullName>
    </submittedName>
</protein>
<dbReference type="InterPro" id="IPR011075">
    <property type="entry name" value="TetR_C"/>
</dbReference>
<dbReference type="SUPFAM" id="SSF46689">
    <property type="entry name" value="Homeodomain-like"/>
    <property type="match status" value="1"/>
</dbReference>
<sequence length="193" mass="20794">MTTANDARTRLVESMADLLWERGYVGTSPSAVLNRAGVGQGSLYHHFTGKADLAVAGIHRNADTLTQAAREALDGPGTAYERLERFLLRDRDVLRGCRIGRMTQDPDVFTDDLLRQPVAEALAGVRKTIAAVIEQGQARGEFVRGLAPDDLAATILSTLQGGYVLARAELDEQQFHAAVRGLLALLRGSVTAP</sequence>
<dbReference type="InterPro" id="IPR009057">
    <property type="entry name" value="Homeodomain-like_sf"/>
</dbReference>
<dbReference type="EMBL" id="JAPNTZ010000019">
    <property type="protein sequence ID" value="MCY1144195.1"/>
    <property type="molecule type" value="Genomic_DNA"/>
</dbReference>
<dbReference type="PROSITE" id="PS50977">
    <property type="entry name" value="HTH_TETR_2"/>
    <property type="match status" value="1"/>
</dbReference>
<comment type="caution">
    <text evidence="6">The sequence shown here is derived from an EMBL/GenBank/DDBJ whole genome shotgun (WGS) entry which is preliminary data.</text>
</comment>
<feature type="domain" description="HTH tetR-type" evidence="5">
    <location>
        <begin position="5"/>
        <end position="65"/>
    </location>
</feature>
<dbReference type="SUPFAM" id="SSF48498">
    <property type="entry name" value="Tetracyclin repressor-like, C-terminal domain"/>
    <property type="match status" value="1"/>
</dbReference>
<dbReference type="Pfam" id="PF16925">
    <property type="entry name" value="TetR_C_13"/>
    <property type="match status" value="1"/>
</dbReference>
<dbReference type="Pfam" id="PF00440">
    <property type="entry name" value="TetR_N"/>
    <property type="match status" value="1"/>
</dbReference>
<evidence type="ECO:0000259" key="5">
    <source>
        <dbReference type="PROSITE" id="PS50977"/>
    </source>
</evidence>
<dbReference type="InterPro" id="IPR036271">
    <property type="entry name" value="Tet_transcr_reg_TetR-rel_C_sf"/>
</dbReference>
<dbReference type="RefSeq" id="WP_267568761.1">
    <property type="nucleotide sequence ID" value="NZ_JAPNTZ010000019.1"/>
</dbReference>
<evidence type="ECO:0000256" key="4">
    <source>
        <dbReference type="PROSITE-ProRule" id="PRU00335"/>
    </source>
</evidence>
<gene>
    <name evidence="6" type="ORF">OWR29_39905</name>
</gene>
<organism evidence="6 7">
    <name type="scientific">Paractinoplanes pyxinae</name>
    <dbReference type="NCBI Taxonomy" id="2997416"/>
    <lineage>
        <taxon>Bacteria</taxon>
        <taxon>Bacillati</taxon>
        <taxon>Actinomycetota</taxon>
        <taxon>Actinomycetes</taxon>
        <taxon>Micromonosporales</taxon>
        <taxon>Micromonosporaceae</taxon>
        <taxon>Paractinoplanes</taxon>
    </lineage>
</organism>
<accession>A0ABT4BF49</accession>
<dbReference type="Gene3D" id="1.10.357.10">
    <property type="entry name" value="Tetracycline Repressor, domain 2"/>
    <property type="match status" value="1"/>
</dbReference>
<dbReference type="PANTHER" id="PTHR47506:SF3">
    <property type="entry name" value="HTH-TYPE TRANSCRIPTIONAL REGULATOR LMRA"/>
    <property type="match status" value="1"/>
</dbReference>
<dbReference type="PANTHER" id="PTHR47506">
    <property type="entry name" value="TRANSCRIPTIONAL REGULATORY PROTEIN"/>
    <property type="match status" value="1"/>
</dbReference>
<keyword evidence="3" id="KW-0804">Transcription</keyword>
<evidence type="ECO:0000256" key="3">
    <source>
        <dbReference type="ARBA" id="ARBA00023163"/>
    </source>
</evidence>
<feature type="DNA-binding region" description="H-T-H motif" evidence="4">
    <location>
        <begin position="28"/>
        <end position="47"/>
    </location>
</feature>
<evidence type="ECO:0000256" key="1">
    <source>
        <dbReference type="ARBA" id="ARBA00023015"/>
    </source>
</evidence>
<proteinExistence type="predicted"/>
<keyword evidence="7" id="KW-1185">Reference proteome</keyword>
<reference evidence="6" key="1">
    <citation type="submission" date="2022-11" db="EMBL/GenBank/DDBJ databases">
        <authorList>
            <person name="Somphong A."/>
            <person name="Phongsopitanun W."/>
        </authorList>
    </citation>
    <scope>NUCLEOTIDE SEQUENCE</scope>
    <source>
        <strain evidence="6">Pm04-4</strain>
    </source>
</reference>
<keyword evidence="2 4" id="KW-0238">DNA-binding</keyword>